<gene>
    <name evidence="2" type="ORF">DPMN_103948</name>
</gene>
<sequence>MQCEAQVSPLPVERHSIPVANAGRPVRTGMIRIFFFNAVTLFPGAAQVEAGQQPDRVPVRWSPGEPAAFRQSPGIPLLHRHSPGLYRHQTPAELQQSPG</sequence>
<reference evidence="2" key="2">
    <citation type="submission" date="2020-11" db="EMBL/GenBank/DDBJ databases">
        <authorList>
            <person name="McCartney M.A."/>
            <person name="Auch B."/>
            <person name="Kono T."/>
            <person name="Mallez S."/>
            <person name="Becker A."/>
            <person name="Gohl D.M."/>
            <person name="Silverstein K.A.T."/>
            <person name="Koren S."/>
            <person name="Bechman K.B."/>
            <person name="Herman A."/>
            <person name="Abrahante J.E."/>
            <person name="Garbe J."/>
        </authorList>
    </citation>
    <scope>NUCLEOTIDE SEQUENCE</scope>
    <source>
        <strain evidence="2">Duluth1</strain>
        <tissue evidence="2">Whole animal</tissue>
    </source>
</reference>
<feature type="region of interest" description="Disordered" evidence="1">
    <location>
        <begin position="79"/>
        <end position="99"/>
    </location>
</feature>
<accession>A0A9D4H6V5</accession>
<comment type="caution">
    <text evidence="2">The sequence shown here is derived from an EMBL/GenBank/DDBJ whole genome shotgun (WGS) entry which is preliminary data.</text>
</comment>
<organism evidence="2 3">
    <name type="scientific">Dreissena polymorpha</name>
    <name type="common">Zebra mussel</name>
    <name type="synonym">Mytilus polymorpha</name>
    <dbReference type="NCBI Taxonomy" id="45954"/>
    <lineage>
        <taxon>Eukaryota</taxon>
        <taxon>Metazoa</taxon>
        <taxon>Spiralia</taxon>
        <taxon>Lophotrochozoa</taxon>
        <taxon>Mollusca</taxon>
        <taxon>Bivalvia</taxon>
        <taxon>Autobranchia</taxon>
        <taxon>Heteroconchia</taxon>
        <taxon>Euheterodonta</taxon>
        <taxon>Imparidentia</taxon>
        <taxon>Neoheterodontei</taxon>
        <taxon>Myida</taxon>
        <taxon>Dreissenoidea</taxon>
        <taxon>Dreissenidae</taxon>
        <taxon>Dreissena</taxon>
    </lineage>
</organism>
<evidence type="ECO:0000313" key="3">
    <source>
        <dbReference type="Proteomes" id="UP000828390"/>
    </source>
</evidence>
<evidence type="ECO:0000313" key="2">
    <source>
        <dbReference type="EMBL" id="KAH3830701.1"/>
    </source>
</evidence>
<dbReference type="Proteomes" id="UP000828390">
    <property type="component" value="Unassembled WGS sequence"/>
</dbReference>
<dbReference type="AlphaFoldDB" id="A0A9D4H6V5"/>
<protein>
    <submittedName>
        <fullName evidence="2">Uncharacterized protein</fullName>
    </submittedName>
</protein>
<reference evidence="2" key="1">
    <citation type="journal article" date="2019" name="bioRxiv">
        <title>The Genome of the Zebra Mussel, Dreissena polymorpha: A Resource for Invasive Species Research.</title>
        <authorList>
            <person name="McCartney M.A."/>
            <person name="Auch B."/>
            <person name="Kono T."/>
            <person name="Mallez S."/>
            <person name="Zhang Y."/>
            <person name="Obille A."/>
            <person name="Becker A."/>
            <person name="Abrahante J.E."/>
            <person name="Garbe J."/>
            <person name="Badalamenti J.P."/>
            <person name="Herman A."/>
            <person name="Mangelson H."/>
            <person name="Liachko I."/>
            <person name="Sullivan S."/>
            <person name="Sone E.D."/>
            <person name="Koren S."/>
            <person name="Silverstein K.A.T."/>
            <person name="Beckman K.B."/>
            <person name="Gohl D.M."/>
        </authorList>
    </citation>
    <scope>NUCLEOTIDE SEQUENCE</scope>
    <source>
        <strain evidence="2">Duluth1</strain>
        <tissue evidence="2">Whole animal</tissue>
    </source>
</reference>
<dbReference type="EMBL" id="JAIWYP010000004">
    <property type="protein sequence ID" value="KAH3830701.1"/>
    <property type="molecule type" value="Genomic_DNA"/>
</dbReference>
<name>A0A9D4H6V5_DREPO</name>
<keyword evidence="3" id="KW-1185">Reference proteome</keyword>
<evidence type="ECO:0000256" key="1">
    <source>
        <dbReference type="SAM" id="MobiDB-lite"/>
    </source>
</evidence>
<proteinExistence type="predicted"/>